<dbReference type="InterPro" id="IPR025110">
    <property type="entry name" value="AMP-bd_C"/>
</dbReference>
<dbReference type="SUPFAM" id="SSF56801">
    <property type="entry name" value="Acetyl-CoA synthetase-like"/>
    <property type="match status" value="3"/>
</dbReference>
<feature type="domain" description="Carrier" evidence="6">
    <location>
        <begin position="136"/>
        <end position="211"/>
    </location>
</feature>
<dbReference type="Pfam" id="PF00668">
    <property type="entry name" value="Condensation"/>
    <property type="match status" value="2"/>
</dbReference>
<dbReference type="EMBL" id="JAAGMN010005351">
    <property type="protein sequence ID" value="NEE15051.1"/>
    <property type="molecule type" value="Genomic_DNA"/>
</dbReference>
<dbReference type="Pfam" id="PF00550">
    <property type="entry name" value="PP-binding"/>
    <property type="match status" value="3"/>
</dbReference>
<evidence type="ECO:0000256" key="1">
    <source>
        <dbReference type="ARBA" id="ARBA00001957"/>
    </source>
</evidence>
<dbReference type="InterPro" id="IPR023213">
    <property type="entry name" value="CAT-like_dom_sf"/>
</dbReference>
<dbReference type="CDD" id="cd19540">
    <property type="entry name" value="LCL_NRPS-like"/>
    <property type="match status" value="2"/>
</dbReference>
<dbReference type="Gene3D" id="3.30.559.30">
    <property type="entry name" value="Nonribosomal peptide synthetase, condensation domain"/>
    <property type="match status" value="2"/>
</dbReference>
<keyword evidence="4" id="KW-0597">Phosphoprotein</keyword>
<dbReference type="PROSITE" id="PS50075">
    <property type="entry name" value="CARRIER"/>
    <property type="match status" value="3"/>
</dbReference>
<dbReference type="FunFam" id="3.30.300.30:FF:000010">
    <property type="entry name" value="Enterobactin synthetase component F"/>
    <property type="match status" value="3"/>
</dbReference>
<proteinExistence type="inferred from homology"/>
<comment type="cofactor">
    <cofactor evidence="1">
        <name>pantetheine 4'-phosphate</name>
        <dbReference type="ChEBI" id="CHEBI:47942"/>
    </cofactor>
</comment>
<dbReference type="Pfam" id="PF13193">
    <property type="entry name" value="AMP-binding_C"/>
    <property type="match status" value="3"/>
</dbReference>
<name>A0A6G3XBC9_9ACTN</name>
<dbReference type="Gene3D" id="3.30.559.10">
    <property type="entry name" value="Chloramphenicol acetyltransferase-like domain"/>
    <property type="match status" value="2"/>
</dbReference>
<dbReference type="PROSITE" id="PS00012">
    <property type="entry name" value="PHOSPHOPANTETHEINE"/>
    <property type="match status" value="3"/>
</dbReference>
<dbReference type="Gene3D" id="3.40.50.1820">
    <property type="entry name" value="alpha/beta hydrolase"/>
    <property type="match status" value="1"/>
</dbReference>
<dbReference type="Gene3D" id="2.30.38.10">
    <property type="entry name" value="Luciferase, Domain 3"/>
    <property type="match status" value="2"/>
</dbReference>
<dbReference type="PANTHER" id="PTHR45527:SF1">
    <property type="entry name" value="FATTY ACID SYNTHASE"/>
    <property type="match status" value="1"/>
</dbReference>
<dbReference type="InterPro" id="IPR006162">
    <property type="entry name" value="Ppantetheine_attach_site"/>
</dbReference>
<dbReference type="NCBIfam" id="TIGR01733">
    <property type="entry name" value="AA-adenyl-dom"/>
    <property type="match status" value="2"/>
</dbReference>
<dbReference type="PANTHER" id="PTHR45527">
    <property type="entry name" value="NONRIBOSOMAL PEPTIDE SYNTHETASE"/>
    <property type="match status" value="1"/>
</dbReference>
<dbReference type="InterPro" id="IPR045851">
    <property type="entry name" value="AMP-bd_C_sf"/>
</dbReference>
<dbReference type="Pfam" id="PF00501">
    <property type="entry name" value="AMP-binding"/>
    <property type="match status" value="2"/>
</dbReference>
<dbReference type="InterPro" id="IPR009081">
    <property type="entry name" value="PP-bd_ACP"/>
</dbReference>
<feature type="domain" description="Carrier" evidence="6">
    <location>
        <begin position="2270"/>
        <end position="2345"/>
    </location>
</feature>
<dbReference type="InterPro" id="IPR036736">
    <property type="entry name" value="ACP-like_sf"/>
</dbReference>
<evidence type="ECO:0000259" key="6">
    <source>
        <dbReference type="PROSITE" id="PS50075"/>
    </source>
</evidence>
<dbReference type="SUPFAM" id="SSF47336">
    <property type="entry name" value="ACP-like"/>
    <property type="match status" value="3"/>
</dbReference>
<feature type="non-terminal residue" evidence="7">
    <location>
        <position position="1"/>
    </location>
</feature>
<dbReference type="InterPro" id="IPR010071">
    <property type="entry name" value="AA_adenyl_dom"/>
</dbReference>
<dbReference type="GO" id="GO:0017000">
    <property type="term" value="P:antibiotic biosynthetic process"/>
    <property type="evidence" value="ECO:0007669"/>
    <property type="project" value="UniProtKB-ARBA"/>
</dbReference>
<dbReference type="GO" id="GO:0043041">
    <property type="term" value="P:amino acid activation for nonribosomal peptide biosynthetic process"/>
    <property type="evidence" value="ECO:0007669"/>
    <property type="project" value="TreeGrafter"/>
</dbReference>
<dbReference type="Gene3D" id="3.30.300.30">
    <property type="match status" value="3"/>
</dbReference>
<dbReference type="NCBIfam" id="NF003417">
    <property type="entry name" value="PRK04813.1"/>
    <property type="match status" value="3"/>
</dbReference>
<dbReference type="GO" id="GO:0072330">
    <property type="term" value="P:monocarboxylic acid biosynthetic process"/>
    <property type="evidence" value="ECO:0007669"/>
    <property type="project" value="UniProtKB-ARBA"/>
</dbReference>
<evidence type="ECO:0000256" key="2">
    <source>
        <dbReference type="ARBA" id="ARBA00006432"/>
    </source>
</evidence>
<dbReference type="GO" id="GO:0044550">
    <property type="term" value="P:secondary metabolite biosynthetic process"/>
    <property type="evidence" value="ECO:0007669"/>
    <property type="project" value="UniProtKB-ARBA"/>
</dbReference>
<dbReference type="InterPro" id="IPR000873">
    <property type="entry name" value="AMP-dep_synth/lig_dom"/>
</dbReference>
<comment type="similarity">
    <text evidence="2">Belongs to the ATP-dependent AMP-binding enzyme family.</text>
</comment>
<dbReference type="Gene3D" id="3.40.50.12780">
    <property type="entry name" value="N-terminal domain of ligase-like"/>
    <property type="match status" value="1"/>
</dbReference>
<dbReference type="GO" id="GO:0003824">
    <property type="term" value="F:catalytic activity"/>
    <property type="evidence" value="ECO:0007669"/>
    <property type="project" value="InterPro"/>
</dbReference>
<comment type="caution">
    <text evidence="7">The sequence shown here is derived from an EMBL/GenBank/DDBJ whole genome shotgun (WGS) entry which is preliminary data.</text>
</comment>
<accession>A0A6G3XBC9</accession>
<keyword evidence="3" id="KW-0596">Phosphopantetheine</keyword>
<dbReference type="FunFam" id="1.10.1200.10:FF:000016">
    <property type="entry name" value="Non-ribosomal peptide synthase"/>
    <property type="match status" value="3"/>
</dbReference>
<organism evidence="7">
    <name type="scientific">Streptomyces sp. SID7499</name>
    <dbReference type="NCBI Taxonomy" id="2706086"/>
    <lineage>
        <taxon>Bacteria</taxon>
        <taxon>Bacillati</taxon>
        <taxon>Actinomycetota</taxon>
        <taxon>Actinomycetes</taxon>
        <taxon>Kitasatosporales</taxon>
        <taxon>Streptomycetaceae</taxon>
        <taxon>Streptomyces</taxon>
    </lineage>
</organism>
<dbReference type="GO" id="GO:0031177">
    <property type="term" value="F:phosphopantetheine binding"/>
    <property type="evidence" value="ECO:0007669"/>
    <property type="project" value="InterPro"/>
</dbReference>
<dbReference type="InterPro" id="IPR042099">
    <property type="entry name" value="ANL_N_sf"/>
</dbReference>
<dbReference type="FunFam" id="3.40.50.980:FF:000001">
    <property type="entry name" value="Non-ribosomal peptide synthetase"/>
    <property type="match status" value="2"/>
</dbReference>
<dbReference type="InterPro" id="IPR020806">
    <property type="entry name" value="PKS_PP-bd"/>
</dbReference>
<dbReference type="Gene3D" id="3.40.50.980">
    <property type="match status" value="4"/>
</dbReference>
<gene>
    <name evidence="7" type="ORF">G3M58_52400</name>
</gene>
<feature type="region of interest" description="Disordered" evidence="5">
    <location>
        <begin position="2251"/>
        <end position="2270"/>
    </location>
</feature>
<dbReference type="GO" id="GO:0008610">
    <property type="term" value="P:lipid biosynthetic process"/>
    <property type="evidence" value="ECO:0007669"/>
    <property type="project" value="UniProtKB-ARBA"/>
</dbReference>
<evidence type="ECO:0000256" key="5">
    <source>
        <dbReference type="SAM" id="MobiDB-lite"/>
    </source>
</evidence>
<dbReference type="Gene3D" id="1.10.1200.10">
    <property type="entry name" value="ACP-like"/>
    <property type="match status" value="2"/>
</dbReference>
<dbReference type="FunFam" id="3.40.50.12780:FF:000012">
    <property type="entry name" value="Non-ribosomal peptide synthetase"/>
    <property type="match status" value="1"/>
</dbReference>
<protein>
    <submittedName>
        <fullName evidence="7">Amino acid adenylation domain-containing protein</fullName>
    </submittedName>
</protein>
<feature type="domain" description="Carrier" evidence="6">
    <location>
        <begin position="1207"/>
        <end position="1282"/>
    </location>
</feature>
<dbReference type="InterPro" id="IPR029058">
    <property type="entry name" value="AB_hydrolase_fold"/>
</dbReference>
<dbReference type="CDD" id="cd05930">
    <property type="entry name" value="A_NRPS"/>
    <property type="match status" value="2"/>
</dbReference>
<sequence length="2360" mass="252781">ERMYRTGDRVKWTPEGEIAFLGRADEQVKIRGFRIEPGEVQSVLTAHPNVSQAAVVAREDTPGDRRLVAYVVPDDDLTNDELPASVKAFVAQRLPEHMVPSAVVVLDVLPLTGNGKLDRKALPAPDYAGSAGAGRGPATLREEILCLAFAEVLGLDGVGVDDDFFELGGHSLLAVRLVSRIRSMLGVEVEIRELFEAPTVATLAARLPGAGAARAPLTARERPERPPVSFAQQRLWFLGQLEGSSATYNVPTVLRLTGEVDVAALDAALRDVIGRHEVLRTVFRAVEGEPYQHILGPAELSWQLQVVSDVPDVEGAVAAATGHVFDLAVEAPIRAWLFEAGPGERVLVVVTHHIASDGWSRAPLARDLSTAYEARCAGREPSWEPLPVQYADYALWQRDLLGDETDADSLISRQIAHWRTALDGAPEELELPVDRARPDIASYRGYTVPLEVPAEVHVRLANVARAEGVTMFMALQAALAVLLSKLGAGTDIPIGTANAGRTDAALDHLVGFFVNTLVVRTDLSGDPTYRQVLAAVRESSLSALAHQDVPFEKLVEELAPSRSLARHPLFQVMLTVQNNAEAALDLGDAQADGASGGEPAARFDLDFSVAETFDETGAPAGLYGAVIAAADLFDGATAERVVERWQRVLDQLSGAPELPLSAVDVLDEDERRRVLTEWNDTAADVASTTLPELFAAQVARVPDAVAVVADGPGMSYAELDTRANRLARLLIRRGVGPESVVAVAMERDTELIVALLAVLKAGGAYLPIDPEYPAPRVAHMLTDAAPALVLTSTACRSAVPEAVTGPTVLVDDPAVTAELAGYEAGPVVDSERTGVLLPEHPAYVIYTSGSTGRPKGVLVPHRGVVSLCEQHAAGPVFGPVPTARAEDGRLRVALTTSVSFDASWNQLSALFTGHELHVADSVTRRDAGLLVRWLDTHRIDFLEVTPSYLRLLLDEGLLDGTRRRPARIGVGGEATGRDLWERLRTTEHLEGFNFYGPTECTVAVAVAPLSESEEPVVGRPVANTRVYVLDGHLRPVAPGVVGELYVSGSGLARGYAGRSALTAERFVASPFEAGARIYRTGDRVRWTADGRLRFLGRVDDQVKVRGFRIEPGEVRAVVAAHPDVVRAEVVAREDTPGDIRLVAYVVPGEATGAELGGPVRQFVAERLPEYMVPSAVVALDELPLTPNGKLDRGALPAPEYVTGTGRAPADLREELLCAVFAQVLGLERVGVDDDFFALGGHSLLAVRLISRIRTVLGVEVPLRALFEAPTPAGMAARVPGADRARLPLTATERPERVPLSYAQQRLWFLSQLEGGAAYNVPVVLRLSGAVDAAALSAALRDVIRRHEALRTVFPEADGTPWQQVLEVEDIDWDLTIRDVAPADLDAAVAEVTGHVFDLASEVPVRAWLFEAGPDERALVLVLHHIASDASSRAPLARDVSTAYAERCADRAPEWEPLPVQYADYTLWQRELLGDEEDPGSLMSRQVDHWRQALAGLPEELDLPVDRTRSGAASHRGHSVPLDVPAEVHAQLTGVARAEGVSTFMVVQAALAMLLSRLGAGTDIPIGTATAGRTDEALDNLVGFFVNSLVIRTDLTGDPTFREVLARVRQTSLSAFAHQDVPFEKLVEELAPARSRTRHPLFQVQLDLHNNAEAELDLPGAETADSTLLTARAAKFDIEVLLGETFGADGTPAGLRGALIAAADLFEAPSAQRLGRRLTHVLRQLVTDPELPLSGVQVLDAEERHRVLTEWNDTATVSRAPLVRELFEAQVARTPEAVAVVTDGAQVSFAELDARANRLAHHLAAQGVAAESVVGLCLPRGLEMITGILAVWKAGAGYLPVDPEYPAERIAYVLRDSGAVLTLTTEEILDDLPAGRGRLIALDGPLTWSQLDAAPATPLGVPVNEDALAYVIYTSGSTGRPKGVAVTHGGLANYVGWAAAAYGMTAGGGGAPLHSSLAFDLTVTSVMAPLVSGSAVVVSPTGGAEGLAELIREHGEFQLAKVVPAHLPLLSELLGERHASASARTWVVGGEALPGAMVRSWLERAPGSVVVNEYGPTETVVGCCVFEVHADQEVTERVPIGRPVANTQVYVLDARLQPVAPGVVGELYIAGAQVARGYVRRPGLTAERFVASPFQPGRRMYRSGDLARWNADGQLEYLGRADEQVKIRGFRIEPGEVQSVLLTHPRVTRAAVTAREDTPGDTRLVAYVVADEADAELPMTLTRYAAQRLPEHMVPAAVVLLDALPLTGNGKLDREALPAPDPSGAAGPYREPATDEERALCEAFAHVLGLEKVGVDDDFFALGGHSLLAVRLINRIRTALHTELEIVELFDAPTVAGLAGRIGNRKTTRPALRPMRDQEDS</sequence>
<dbReference type="SUPFAM" id="SSF52777">
    <property type="entry name" value="CoA-dependent acyltransferases"/>
    <property type="match status" value="4"/>
</dbReference>
<reference evidence="7" key="1">
    <citation type="submission" date="2020-01" db="EMBL/GenBank/DDBJ databases">
        <title>Insect and environment-associated Actinomycetes.</title>
        <authorList>
            <person name="Currrie C."/>
            <person name="Chevrette M."/>
            <person name="Carlson C."/>
            <person name="Stubbendieck R."/>
            <person name="Wendt-Pienkowski E."/>
        </authorList>
    </citation>
    <scope>NUCLEOTIDE SEQUENCE</scope>
    <source>
        <strain evidence="7">SID7499</strain>
    </source>
</reference>
<evidence type="ECO:0000313" key="7">
    <source>
        <dbReference type="EMBL" id="NEE15051.1"/>
    </source>
</evidence>
<dbReference type="SMART" id="SM00823">
    <property type="entry name" value="PKS_PP"/>
    <property type="match status" value="3"/>
</dbReference>
<dbReference type="FunFam" id="3.30.559.10:FF:000012">
    <property type="entry name" value="Non-ribosomal peptide synthetase"/>
    <property type="match status" value="1"/>
</dbReference>
<evidence type="ECO:0000256" key="4">
    <source>
        <dbReference type="ARBA" id="ARBA00022553"/>
    </source>
</evidence>
<dbReference type="InterPro" id="IPR001242">
    <property type="entry name" value="Condensation_dom"/>
</dbReference>
<evidence type="ECO:0000256" key="3">
    <source>
        <dbReference type="ARBA" id="ARBA00022450"/>
    </source>
</evidence>
<dbReference type="PROSITE" id="PS00455">
    <property type="entry name" value="AMP_BINDING"/>
    <property type="match status" value="2"/>
</dbReference>
<dbReference type="FunFam" id="2.30.38.10:FF:000001">
    <property type="entry name" value="Non-ribosomal peptide synthetase PvdI"/>
    <property type="match status" value="2"/>
</dbReference>
<dbReference type="InterPro" id="IPR020845">
    <property type="entry name" value="AMP-binding_CS"/>
</dbReference>
<dbReference type="GO" id="GO:0005829">
    <property type="term" value="C:cytosol"/>
    <property type="evidence" value="ECO:0007669"/>
    <property type="project" value="TreeGrafter"/>
</dbReference>